<proteinExistence type="predicted"/>
<gene>
    <name evidence="1" type="ORF">T310_9968</name>
</gene>
<dbReference type="EMBL" id="LASV01000773">
    <property type="protein sequence ID" value="KKA16439.1"/>
    <property type="molecule type" value="Genomic_DNA"/>
</dbReference>
<dbReference type="RefSeq" id="XP_013323051.1">
    <property type="nucleotide sequence ID" value="XM_013467597.1"/>
</dbReference>
<dbReference type="GeneID" id="25321879"/>
<organism evidence="1 2">
    <name type="scientific">Rasamsonia emersonii (strain ATCC 16479 / CBS 393.64 / IMI 116815)</name>
    <dbReference type="NCBI Taxonomy" id="1408163"/>
    <lineage>
        <taxon>Eukaryota</taxon>
        <taxon>Fungi</taxon>
        <taxon>Dikarya</taxon>
        <taxon>Ascomycota</taxon>
        <taxon>Pezizomycotina</taxon>
        <taxon>Eurotiomycetes</taxon>
        <taxon>Eurotiomycetidae</taxon>
        <taxon>Eurotiales</taxon>
        <taxon>Trichocomaceae</taxon>
        <taxon>Rasamsonia</taxon>
    </lineage>
</organism>
<comment type="caution">
    <text evidence="1">The sequence shown here is derived from an EMBL/GenBank/DDBJ whole genome shotgun (WGS) entry which is preliminary data.</text>
</comment>
<name>A0A0F4YE26_RASE3</name>
<evidence type="ECO:0000313" key="1">
    <source>
        <dbReference type="EMBL" id="KKA16439.1"/>
    </source>
</evidence>
<sequence>TEPSRNFICTYEVLWHLGYPGPYIHIDGVVLQDGGRLTLKALCEGSRSGNDVLSSVSIRFKSQLAVPQCPIGHHHGQRSQVGTEHLFSATNRTLVYVGLLGKYSQLSLEPNTKSSLSSRKAT</sequence>
<dbReference type="Proteomes" id="UP000053958">
    <property type="component" value="Unassembled WGS sequence"/>
</dbReference>
<accession>A0A0F4YE26</accession>
<keyword evidence="2" id="KW-1185">Reference proteome</keyword>
<reference evidence="1 2" key="1">
    <citation type="submission" date="2015-04" db="EMBL/GenBank/DDBJ databases">
        <authorList>
            <person name="Heijne W.H."/>
            <person name="Fedorova N.D."/>
            <person name="Nierman W.C."/>
            <person name="Vollebregt A.W."/>
            <person name="Zhao Z."/>
            <person name="Wu L."/>
            <person name="Kumar M."/>
            <person name="Stam H."/>
            <person name="van den Berg M.A."/>
            <person name="Pel H.J."/>
        </authorList>
    </citation>
    <scope>NUCLEOTIDE SEQUENCE [LARGE SCALE GENOMIC DNA]</scope>
    <source>
        <strain evidence="1 2">CBS 393.64</strain>
    </source>
</reference>
<dbReference type="AlphaFoldDB" id="A0A0F4YE26"/>
<feature type="non-terminal residue" evidence="1">
    <location>
        <position position="1"/>
    </location>
</feature>
<protein>
    <submittedName>
        <fullName evidence="1">Uncharacterized protein</fullName>
    </submittedName>
</protein>
<evidence type="ECO:0000313" key="2">
    <source>
        <dbReference type="Proteomes" id="UP000053958"/>
    </source>
</evidence>